<evidence type="ECO:0000313" key="1">
    <source>
        <dbReference type="EMBL" id="MFA9194992.1"/>
    </source>
</evidence>
<comment type="caution">
    <text evidence="1">The sequence shown here is derived from an EMBL/GenBank/DDBJ whole genome shotgun (WGS) entry which is preliminary data.</text>
</comment>
<gene>
    <name evidence="1" type="ORF">AAGV33_11305</name>
</gene>
<evidence type="ECO:0000313" key="2">
    <source>
        <dbReference type="Proteomes" id="UP001574170"/>
    </source>
</evidence>
<keyword evidence="2" id="KW-1185">Reference proteome</keyword>
<sequence>TLVVTTDKLSALSATTSAELAGVISDETGTGSIVLSVSPAFTGTPTLPTGTIGVTQTAGNNTTALATTAFVTAANATNANLTGDVTSVGNATTLSNTSVIANTYGSATTVPVFSVDAKGRVTGVTNTTITGTSPVGSALTSSNILVGNASNAAAAVAMSGDITISSTGVTSIGNDKVVTADILNSNVTYAKIQNVSGTNMVLGRTSAGAGVVEEIATTGSGNVVRATSPVLISPSLGTPTALVGTNITGTATAFTASNVTTNANLTGMVTSVGNTTSLGSFTSANLLAAVTDETGTGVVVFSNSPTFTGAPLAPTPTTGDNSSKIATTAFVTAAASLVREVADEFTATDSQTSFTLTQTPSTNSKVKMYINGIRISNSAYTVNENILTYNPTNNGAYALSAGDRVQMDFYR</sequence>
<name>A0ABV4TNR2_9FLAO</name>
<proteinExistence type="predicted"/>
<protein>
    <submittedName>
        <fullName evidence="1">Uncharacterized protein</fullName>
    </submittedName>
</protein>
<organism evidence="1 2">
    <name type="scientific">Flavobacterium magnesitis</name>
    <dbReference type="NCBI Taxonomy" id="3138077"/>
    <lineage>
        <taxon>Bacteria</taxon>
        <taxon>Pseudomonadati</taxon>
        <taxon>Bacteroidota</taxon>
        <taxon>Flavobacteriia</taxon>
        <taxon>Flavobacteriales</taxon>
        <taxon>Flavobacteriaceae</taxon>
        <taxon>Flavobacterium</taxon>
    </lineage>
</organism>
<feature type="non-terminal residue" evidence="1">
    <location>
        <position position="1"/>
    </location>
</feature>
<dbReference type="RefSeq" id="WP_373392130.1">
    <property type="nucleotide sequence ID" value="NZ_JBCFQJ010000021.1"/>
</dbReference>
<accession>A0ABV4TNR2</accession>
<dbReference type="Proteomes" id="UP001574170">
    <property type="component" value="Unassembled WGS sequence"/>
</dbReference>
<reference evidence="1 2" key="1">
    <citation type="submission" date="2024-04" db="EMBL/GenBank/DDBJ databases">
        <title>New Clade of Flavobacterium.</title>
        <authorList>
            <person name="Matos L."/>
            <person name="Proenca D.N."/>
            <person name="Fransisco R.M."/>
            <person name="Chung A.P."/>
            <person name="Maccario L."/>
            <person name="Sorensen S.J."/>
            <person name="Morais P.V."/>
        </authorList>
    </citation>
    <scope>NUCLEOTIDE SEQUENCE [LARGE SCALE GENOMIC DNA]</scope>
    <source>
        <strain evidence="1 2">FBOR7N2.3</strain>
    </source>
</reference>
<dbReference type="EMBL" id="JBCFQK010000016">
    <property type="protein sequence ID" value="MFA9194992.1"/>
    <property type="molecule type" value="Genomic_DNA"/>
</dbReference>